<feature type="region of interest" description="Disordered" evidence="1">
    <location>
        <begin position="303"/>
        <end position="339"/>
    </location>
</feature>
<feature type="compositionally biased region" description="Basic and acidic residues" evidence="1">
    <location>
        <begin position="315"/>
        <end position="324"/>
    </location>
</feature>
<evidence type="ECO:0000256" key="1">
    <source>
        <dbReference type="SAM" id="MobiDB-lite"/>
    </source>
</evidence>
<comment type="caution">
    <text evidence="2">The sequence shown here is derived from an EMBL/GenBank/DDBJ whole genome shotgun (WGS) entry which is preliminary data.</text>
</comment>
<gene>
    <name evidence="2" type="ORF">C8035_v010155</name>
</gene>
<dbReference type="Proteomes" id="UP000295083">
    <property type="component" value="Unassembled WGS sequence"/>
</dbReference>
<organism evidence="2 3">
    <name type="scientific">Colletotrichum spinosum</name>
    <dbReference type="NCBI Taxonomy" id="1347390"/>
    <lineage>
        <taxon>Eukaryota</taxon>
        <taxon>Fungi</taxon>
        <taxon>Dikarya</taxon>
        <taxon>Ascomycota</taxon>
        <taxon>Pezizomycotina</taxon>
        <taxon>Sordariomycetes</taxon>
        <taxon>Hypocreomycetidae</taxon>
        <taxon>Glomerellales</taxon>
        <taxon>Glomerellaceae</taxon>
        <taxon>Colletotrichum</taxon>
        <taxon>Colletotrichum orbiculare species complex</taxon>
    </lineage>
</organism>
<sequence length="483" mass="53576">MPPWEVDDSTAQTVSKLNSVFGFRPSTGNSRTAMIPPDEAAGYSPDFGSDRTPELRHDTPSDTRTRTSSFGPETPPTKFDQSFPPEPHVQPLTPSRQGHSHLRSYSDSCSFQSFHSDHRAISEAASSVDYDYKPHSHTALMPQPAETHATRAPPPDATSHHVYAVNLTRDNRSVILCLTSGGPTNPAQPAITCYRQTYMSIDGQFSEFFKASEALSLLQHMVNAPSQPYVPLSSRERAELMHRMRTSSESMVLGEPCSNARAWTSFFSTELAAGRNWEPGTVIFPWSMLQKLMNSLNAECGRKRRLQGRAGGSMLRREVDDHAGSRPSSHRSRLSESRNVSLHLASDSDMAVDASADHISTSSASPPPFTPTDPSQPPRLQLMRDRVRSPPSSSSIIRRRRQNSEPVRRVGLSPPRIALLKSNPSKQNLRRLHAAFIPSRLEFYDSIRLWPASSLRSRVRLPPCSRFLELTAEHGNPGPPIAL</sequence>
<keyword evidence="3" id="KW-1185">Reference proteome</keyword>
<feature type="region of interest" description="Disordered" evidence="1">
    <location>
        <begin position="20"/>
        <end position="104"/>
    </location>
</feature>
<reference evidence="2 3" key="1">
    <citation type="submission" date="2018-11" db="EMBL/GenBank/DDBJ databases">
        <title>Genome sequence and assembly of Colletotrichum spinosum.</title>
        <authorList>
            <person name="Gan P."/>
            <person name="Shirasu K."/>
        </authorList>
    </citation>
    <scope>NUCLEOTIDE SEQUENCE [LARGE SCALE GENOMIC DNA]</scope>
    <source>
        <strain evidence="2 3">CBS 515.97</strain>
    </source>
</reference>
<feature type="compositionally biased region" description="Basic and acidic residues" evidence="1">
    <location>
        <begin position="48"/>
        <end position="65"/>
    </location>
</feature>
<dbReference type="AlphaFoldDB" id="A0A4R8QBR2"/>
<evidence type="ECO:0000313" key="3">
    <source>
        <dbReference type="Proteomes" id="UP000295083"/>
    </source>
</evidence>
<proteinExistence type="predicted"/>
<evidence type="ECO:0000313" key="2">
    <source>
        <dbReference type="EMBL" id="TDZ34970.1"/>
    </source>
</evidence>
<protein>
    <submittedName>
        <fullName evidence="2">Uncharacterized protein</fullName>
    </submittedName>
</protein>
<name>A0A4R8QBR2_9PEZI</name>
<feature type="compositionally biased region" description="Pro residues" evidence="1">
    <location>
        <begin position="365"/>
        <end position="377"/>
    </location>
</feature>
<dbReference type="EMBL" id="QAPG01000047">
    <property type="protein sequence ID" value="TDZ34970.1"/>
    <property type="molecule type" value="Genomic_DNA"/>
</dbReference>
<feature type="compositionally biased region" description="Polar residues" evidence="1">
    <location>
        <begin position="92"/>
        <end position="104"/>
    </location>
</feature>
<accession>A0A4R8QBR2</accession>
<feature type="region of interest" description="Disordered" evidence="1">
    <location>
        <begin position="354"/>
        <end position="410"/>
    </location>
</feature>